<organism evidence="1 2">
    <name type="scientific">Octopus vulgaris</name>
    <name type="common">Common octopus</name>
    <dbReference type="NCBI Taxonomy" id="6645"/>
    <lineage>
        <taxon>Eukaryota</taxon>
        <taxon>Metazoa</taxon>
        <taxon>Spiralia</taxon>
        <taxon>Lophotrochozoa</taxon>
        <taxon>Mollusca</taxon>
        <taxon>Cephalopoda</taxon>
        <taxon>Coleoidea</taxon>
        <taxon>Octopodiformes</taxon>
        <taxon>Octopoda</taxon>
        <taxon>Incirrata</taxon>
        <taxon>Octopodidae</taxon>
        <taxon>Octopus</taxon>
    </lineage>
</organism>
<sequence length="155" mass="17060">MVTEEAMDARIHDRWFLTLVVHQLDAINNSVQKCLLQIPGEDEITRREAVQGEKRTQTNTEGPRVVMVGKRIFLDESLSNIVDPGPMVALDNQRQGSHQCMVGISSDKTTIWKRDCGVYGGRAGNGVCGRNIGPFSDYDAAAAAIIGDRKDNSDE</sequence>
<dbReference type="AlphaFoldDB" id="A0AA36F9F9"/>
<proteinExistence type="predicted"/>
<reference evidence="1" key="1">
    <citation type="submission" date="2023-08" db="EMBL/GenBank/DDBJ databases">
        <authorList>
            <person name="Alioto T."/>
            <person name="Alioto T."/>
            <person name="Gomez Garrido J."/>
        </authorList>
    </citation>
    <scope>NUCLEOTIDE SEQUENCE</scope>
</reference>
<evidence type="ECO:0000313" key="1">
    <source>
        <dbReference type="EMBL" id="CAI9729352.1"/>
    </source>
</evidence>
<evidence type="ECO:0000313" key="2">
    <source>
        <dbReference type="Proteomes" id="UP001162480"/>
    </source>
</evidence>
<dbReference type="EMBL" id="OX597823">
    <property type="protein sequence ID" value="CAI9729352.1"/>
    <property type="molecule type" value="Genomic_DNA"/>
</dbReference>
<gene>
    <name evidence="1" type="ORF">OCTVUL_1B011402</name>
</gene>
<name>A0AA36F9F9_OCTVU</name>
<dbReference type="Proteomes" id="UP001162480">
    <property type="component" value="Chromosome 10"/>
</dbReference>
<keyword evidence="2" id="KW-1185">Reference proteome</keyword>
<accession>A0AA36F9F9</accession>
<protein>
    <submittedName>
        <fullName evidence="1">Uncharacterized protein</fullName>
    </submittedName>
</protein>